<feature type="transmembrane region" description="Helical" evidence="1">
    <location>
        <begin position="1134"/>
        <end position="1157"/>
    </location>
</feature>
<feature type="transmembrane region" description="Helical" evidence="1">
    <location>
        <begin position="121"/>
        <end position="145"/>
    </location>
</feature>
<dbReference type="Proteomes" id="UP000179807">
    <property type="component" value="Unassembled WGS sequence"/>
</dbReference>
<feature type="transmembrane region" description="Helical" evidence="1">
    <location>
        <begin position="151"/>
        <end position="184"/>
    </location>
</feature>
<feature type="transmembrane region" description="Helical" evidence="1">
    <location>
        <begin position="634"/>
        <end position="657"/>
    </location>
</feature>
<feature type="transmembrane region" description="Helical" evidence="1">
    <location>
        <begin position="813"/>
        <end position="833"/>
    </location>
</feature>
<feature type="transmembrane region" description="Helical" evidence="1">
    <location>
        <begin position="284"/>
        <end position="308"/>
    </location>
</feature>
<feature type="transmembrane region" description="Helical" evidence="1">
    <location>
        <begin position="964"/>
        <end position="988"/>
    </location>
</feature>
<dbReference type="GeneID" id="94837074"/>
<accession>A0A1J4KE41</accession>
<reference evidence="2" key="1">
    <citation type="submission" date="2016-10" db="EMBL/GenBank/DDBJ databases">
        <authorList>
            <person name="Benchimol M."/>
            <person name="Almeida L.G."/>
            <person name="Vasconcelos A.T."/>
            <person name="Perreira-Neves A."/>
            <person name="Rosa I.A."/>
            <person name="Tasca T."/>
            <person name="Bogo M.R."/>
            <person name="de Souza W."/>
        </authorList>
    </citation>
    <scope>NUCLEOTIDE SEQUENCE [LARGE SCALE GENOMIC DNA]</scope>
    <source>
        <strain evidence="2">K</strain>
    </source>
</reference>
<dbReference type="EMBL" id="MLAK01000647">
    <property type="protein sequence ID" value="OHT09176.1"/>
    <property type="molecule type" value="Genomic_DNA"/>
</dbReference>
<name>A0A1J4KE41_9EUKA</name>
<keyword evidence="1" id="KW-0812">Transmembrane</keyword>
<feature type="transmembrane region" description="Helical" evidence="1">
    <location>
        <begin position="89"/>
        <end position="109"/>
    </location>
</feature>
<organism evidence="2 3">
    <name type="scientific">Tritrichomonas foetus</name>
    <dbReference type="NCBI Taxonomy" id="1144522"/>
    <lineage>
        <taxon>Eukaryota</taxon>
        <taxon>Metamonada</taxon>
        <taxon>Parabasalia</taxon>
        <taxon>Tritrichomonadida</taxon>
        <taxon>Tritrichomonadidae</taxon>
        <taxon>Tritrichomonas</taxon>
    </lineage>
</organism>
<gene>
    <name evidence="2" type="ORF">TRFO_22107</name>
</gene>
<protein>
    <submittedName>
        <fullName evidence="2">Uncharacterized protein</fullName>
    </submittedName>
</protein>
<proteinExistence type="predicted"/>
<feature type="transmembrane region" description="Helical" evidence="1">
    <location>
        <begin position="196"/>
        <end position="217"/>
    </location>
</feature>
<evidence type="ECO:0000313" key="3">
    <source>
        <dbReference type="Proteomes" id="UP000179807"/>
    </source>
</evidence>
<dbReference type="VEuPathDB" id="TrichDB:TRFO_22107"/>
<comment type="caution">
    <text evidence="2">The sequence shown here is derived from an EMBL/GenBank/DDBJ whole genome shotgun (WGS) entry which is preliminary data.</text>
</comment>
<keyword evidence="1" id="KW-0472">Membrane</keyword>
<keyword evidence="3" id="KW-1185">Reference proteome</keyword>
<feature type="transmembrane region" description="Helical" evidence="1">
    <location>
        <begin position="223"/>
        <end position="243"/>
    </location>
</feature>
<evidence type="ECO:0000313" key="2">
    <source>
        <dbReference type="EMBL" id="OHT09176.1"/>
    </source>
</evidence>
<dbReference type="RefSeq" id="XP_068362312.1">
    <property type="nucleotide sequence ID" value="XM_068502370.1"/>
</dbReference>
<keyword evidence="1" id="KW-1133">Transmembrane helix</keyword>
<evidence type="ECO:0000256" key="1">
    <source>
        <dbReference type="SAM" id="Phobius"/>
    </source>
</evidence>
<sequence>MPRETPQGNEVTLISFLSTVRILPKDSSGRIKNFEFFDDILLRSKLPIIIDTILWIFTLFMYDSVIIFFSHDFKKNSKDSFFEVEKIGVSVFVIFSIPLLFFWGSLILYKKRMKRLHATLLYLDIIHITNFAFPSLGIATGYFLVALIDDFQFSILVMATLTAFTFVCYFATHFFTITIIDYSLFVKDSLFSYYEFPFRSFDIFSIYFLGIFFPFSFSRNINLQSLGTIGSVYMLIYGVYLLYATINKPKFTTMLGFFILIKYSVDCLLSPILLVSTIWANIDNIIFCAIDSIIMNLISSFISCFLVLRSYEFSKNRLISPATTGTTKITTGSAAVSAIRFGISLNMPQCQSFDFLKFIANWRFCADLVPELIRIVYVTRWPLDEIIVPEIPLNSQSLVKLAFLAYQVDKHFLSLNIPKNTAEAKKIMKKKQKFIEKLQSKVYIAKSSIQSIWANQTSCLELADVLKHTQNELEDAICSDPLDLEIRQLYETFSYEILKTLPKTPCKRKYRDFNRPYYNLLNQINNQNEINSNNEININQEVNMNLNEINLNNDINSEPSRNVNNHVNNDANQQKIGGFENNTEKNNKNHNIFINSKDLQNSMNEIRKFDIIELKKERTNFDVFMKSLIHEHKLFFVMFYFLFFIALLIITGIYGTIISFRSKEQANRFINITNFVNIQTELANEKLSSIEPHVYFLSPRRTQRLLGIDEETTTTYLSRRISPRTALSNLSGLFLFMGNLSQPPILTIEENLTCKNISFLLLLKHVHDPEASSDEIFCKISLINYYSSQIALLANDIISTFTEDLQANQTDVFTIQISFVSVSTVLFIILLIFELTKQHKIIKCIANILSFSPNLNTPLSSDNSANHINATATNSVTNSANNTNANNNVSINNMSSSANSSVNANSRVNANVNMINLNYVSTTKSSDNLLLLDKGSDNQFEEERCFNQDNDVFILNSKFEIRKLTIFMIFVWIVIIILTFLLYSVYYYPSENNYHQMITLLKQIAIVSGISRSTQDALTYSASFYTQSNFTIPVLKFISNSSQEIISQIDFFKEIGIEKLFAHIPPLDRWNDLANSSYSAMLIDYAHLLMDGQVDAFQFYYARYLYLFQILPLLTSTIPQMTTVAINAIKVISFLYLISIIIIIIIIGFLIVLMIYLQHRKHLWFWAASILMKRSIQESPEKLGFLIREFNSKTEKEVFLDELPFALIVRNNNRILYTNDKACLHTSATVAQLCGQLYTDFFNKQINYESNLESENINLNNGSNLEYLVKEFGNKHNQNDIDKFDSVIIKEIQDSKLINDDYLSFQNRMLPCTSLNLSFPYKNDFIVVKIRVNSELPGCESIFEALNEDEHNFLYRVECGISFYTAIGPFEKTAEIVNFIENVKSVGEGKAIFSIVYGTCTLIRPRNSIQILICGIAEKRGSECLVGLRWGILYIDQSVFERINKADLPEDWLVISPLLSGS</sequence>
<feature type="transmembrane region" description="Helical" evidence="1">
    <location>
        <begin position="48"/>
        <end position="69"/>
    </location>
</feature>
<feature type="transmembrane region" description="Helical" evidence="1">
    <location>
        <begin position="255"/>
        <end position="278"/>
    </location>
</feature>